<feature type="region of interest" description="Disordered" evidence="1">
    <location>
        <begin position="176"/>
        <end position="220"/>
    </location>
</feature>
<reference evidence="4" key="1">
    <citation type="submission" date="2019-11" db="UniProtKB">
        <authorList>
            <consortium name="WormBaseParasite"/>
        </authorList>
    </citation>
    <scope>IDENTIFICATION</scope>
</reference>
<keyword evidence="2" id="KW-0472">Membrane</keyword>
<evidence type="ECO:0000313" key="4">
    <source>
        <dbReference type="WBParaSite" id="MCU_009396-RA"/>
    </source>
</evidence>
<sequence>MKSFLIISFVHFSYITCQAYDGSFPQFLIESKGGVTRNVKKEKFRQATDLFQVAIPAYLSSLVTHPENLYDYTICNGAQGQHKYYICPYSNISSTSTDTKDFCCGVLGSQYCCSEAEFRQGIQIIRPSLMVSPSILIGAALATLLGMMTITLMVFARFHPSNLQVPLNVIHPDNKRNITRSTNVGTRNISSPPPSGQLISSDSGRYSMRHSQRGHSERGI</sequence>
<evidence type="ECO:0000256" key="3">
    <source>
        <dbReference type="SAM" id="SignalP"/>
    </source>
</evidence>
<protein>
    <submittedName>
        <fullName evidence="4">CX domain-containing protein</fullName>
    </submittedName>
</protein>
<keyword evidence="2" id="KW-1133">Transmembrane helix</keyword>
<dbReference type="WBParaSite" id="MCU_009396-RA">
    <property type="protein sequence ID" value="MCU_009396-RA"/>
    <property type="gene ID" value="MCU_009396"/>
</dbReference>
<accession>A0A5K3FLI1</accession>
<proteinExistence type="predicted"/>
<feature type="chain" id="PRO_5024389231" evidence="3">
    <location>
        <begin position="20"/>
        <end position="220"/>
    </location>
</feature>
<evidence type="ECO:0000256" key="1">
    <source>
        <dbReference type="SAM" id="MobiDB-lite"/>
    </source>
</evidence>
<feature type="signal peptide" evidence="3">
    <location>
        <begin position="1"/>
        <end position="19"/>
    </location>
</feature>
<evidence type="ECO:0000256" key="2">
    <source>
        <dbReference type="SAM" id="Phobius"/>
    </source>
</evidence>
<organism evidence="4">
    <name type="scientific">Mesocestoides corti</name>
    <name type="common">Flatworm</name>
    <dbReference type="NCBI Taxonomy" id="53468"/>
    <lineage>
        <taxon>Eukaryota</taxon>
        <taxon>Metazoa</taxon>
        <taxon>Spiralia</taxon>
        <taxon>Lophotrochozoa</taxon>
        <taxon>Platyhelminthes</taxon>
        <taxon>Cestoda</taxon>
        <taxon>Eucestoda</taxon>
        <taxon>Cyclophyllidea</taxon>
        <taxon>Mesocestoididae</taxon>
        <taxon>Mesocestoides</taxon>
    </lineage>
</organism>
<feature type="compositionally biased region" description="Polar residues" evidence="1">
    <location>
        <begin position="179"/>
        <end position="190"/>
    </location>
</feature>
<dbReference type="AlphaFoldDB" id="A0A5K3FLI1"/>
<keyword evidence="3" id="KW-0732">Signal</keyword>
<name>A0A5K3FLI1_MESCO</name>
<feature type="transmembrane region" description="Helical" evidence="2">
    <location>
        <begin position="135"/>
        <end position="156"/>
    </location>
</feature>
<keyword evidence="2" id="KW-0812">Transmembrane</keyword>